<organism evidence="3 4">
    <name type="scientific">Pycnococcus provasolii</name>
    <dbReference type="NCBI Taxonomy" id="41880"/>
    <lineage>
        <taxon>Eukaryota</taxon>
        <taxon>Viridiplantae</taxon>
        <taxon>Chlorophyta</taxon>
        <taxon>Pseudoscourfieldiophyceae</taxon>
        <taxon>Pseudoscourfieldiales</taxon>
        <taxon>Pycnococcaceae</taxon>
        <taxon>Pycnococcus</taxon>
    </lineage>
</organism>
<keyword evidence="1" id="KW-0547">Nucleotide-binding</keyword>
<dbReference type="InterPro" id="IPR037103">
    <property type="entry name" value="Tubulin/FtsZ-like_C"/>
</dbReference>
<dbReference type="GO" id="GO:0005525">
    <property type="term" value="F:GTP binding"/>
    <property type="evidence" value="ECO:0007669"/>
    <property type="project" value="UniProtKB-KW"/>
</dbReference>
<evidence type="ECO:0000313" key="3">
    <source>
        <dbReference type="EMBL" id="GHP08509.1"/>
    </source>
</evidence>
<evidence type="ECO:0000313" key="4">
    <source>
        <dbReference type="Proteomes" id="UP000660262"/>
    </source>
</evidence>
<accession>A0A830HU92</accession>
<dbReference type="Proteomes" id="UP000660262">
    <property type="component" value="Unassembled WGS sequence"/>
</dbReference>
<dbReference type="PANTHER" id="PTHR34784">
    <property type="entry name" value="50S RIBOSOMAL PROTEIN L34"/>
    <property type="match status" value="1"/>
</dbReference>
<dbReference type="OrthoDB" id="193238at2759"/>
<proteinExistence type="predicted"/>
<dbReference type="AlphaFoldDB" id="A0A830HU92"/>
<keyword evidence="2" id="KW-0342">GTP-binding</keyword>
<protein>
    <submittedName>
        <fullName evidence="3">Uncharacterized protein</fullName>
    </submittedName>
</protein>
<gene>
    <name evidence="3" type="ORF">PPROV_000724700</name>
</gene>
<evidence type="ECO:0000256" key="2">
    <source>
        <dbReference type="ARBA" id="ARBA00023134"/>
    </source>
</evidence>
<dbReference type="EMBL" id="BNJQ01000021">
    <property type="protein sequence ID" value="GHP08509.1"/>
    <property type="molecule type" value="Genomic_DNA"/>
</dbReference>
<dbReference type="Gene3D" id="3.30.1330.20">
    <property type="entry name" value="Tubulin/FtsZ, C-terminal domain"/>
    <property type="match status" value="1"/>
</dbReference>
<reference evidence="3" key="1">
    <citation type="submission" date="2020-10" db="EMBL/GenBank/DDBJ databases">
        <title>Unveiling of a novel bifunctional photoreceptor, Dualchrome1, isolated from a cosmopolitan green alga.</title>
        <authorList>
            <person name="Suzuki S."/>
            <person name="Kawachi M."/>
        </authorList>
    </citation>
    <scope>NUCLEOTIDE SEQUENCE</scope>
    <source>
        <strain evidence="3">NIES 2893</strain>
    </source>
</reference>
<comment type="caution">
    <text evidence="3">The sequence shown here is derived from an EMBL/GenBank/DDBJ whole genome shotgun (WGS) entry which is preliminary data.</text>
</comment>
<sequence>MSLVSQPFLRWSSSSSRDFLVRRGWLPLAFGVRFFGATSSGGGSAGEDWKAAGLGARWAEPTTTMSDIVFVQTGFGCDQHGTSGANKAVARACRDAIMFNALPYMENIMRDNGLAGREDMLINVRVGVPSDLVNSVDVEAVRSSFPYGQMLPVEVVSGGLDFASGRVVTALGDTHDRAVVACVAVTVGIPAK</sequence>
<name>A0A830HU92_9CHLO</name>
<evidence type="ECO:0000256" key="1">
    <source>
        <dbReference type="ARBA" id="ARBA00022741"/>
    </source>
</evidence>
<dbReference type="NCBIfam" id="TIGR02058">
    <property type="entry name" value="lin0512_fam"/>
    <property type="match status" value="1"/>
</dbReference>
<dbReference type="PANTHER" id="PTHR34784:SF1">
    <property type="entry name" value="50S RIBOSOMAL PROTEIN L34"/>
    <property type="match status" value="1"/>
</dbReference>
<dbReference type="Pfam" id="PF09585">
    <property type="entry name" value="Lin0512_fam"/>
    <property type="match status" value="1"/>
</dbReference>
<keyword evidence="4" id="KW-1185">Reference proteome</keyword>
<dbReference type="InterPro" id="IPR011719">
    <property type="entry name" value="CHP02058"/>
</dbReference>